<feature type="domain" description="HTH marR-type" evidence="1">
    <location>
        <begin position="15"/>
        <end position="148"/>
    </location>
</feature>
<evidence type="ECO:0000313" key="2">
    <source>
        <dbReference type="EMBL" id="GAS95237.1"/>
    </source>
</evidence>
<evidence type="ECO:0000313" key="3">
    <source>
        <dbReference type="Proteomes" id="UP000069443"/>
    </source>
</evidence>
<dbReference type="InterPro" id="IPR000835">
    <property type="entry name" value="HTH_MarR-typ"/>
</dbReference>
<reference evidence="3" key="2">
    <citation type="submission" date="2016-02" db="EMBL/GenBank/DDBJ databases">
        <title>Draft genome sequence of five rapidly growing Mycobacterium species.</title>
        <authorList>
            <person name="Katahira K."/>
            <person name="Gotou Y."/>
            <person name="Iida K."/>
            <person name="Ogura Y."/>
            <person name="Hayashi T."/>
        </authorList>
    </citation>
    <scope>NUCLEOTIDE SEQUENCE [LARGE SCALE GENOMIC DNA]</scope>
    <source>
        <strain evidence="3">JCM15298</strain>
    </source>
</reference>
<organism evidence="2 3">
    <name type="scientific">Mycolicibacterium canariasense</name>
    <name type="common">Mycobacterium canariasense</name>
    <dbReference type="NCBI Taxonomy" id="228230"/>
    <lineage>
        <taxon>Bacteria</taxon>
        <taxon>Bacillati</taxon>
        <taxon>Actinomycetota</taxon>
        <taxon>Actinomycetes</taxon>
        <taxon>Mycobacteriales</taxon>
        <taxon>Mycobacteriaceae</taxon>
        <taxon>Mycolicibacterium</taxon>
    </lineage>
</organism>
<gene>
    <name evidence="2" type="ORF">RMCC_2203</name>
</gene>
<dbReference type="InterPro" id="IPR036388">
    <property type="entry name" value="WH-like_DNA-bd_sf"/>
</dbReference>
<dbReference type="Proteomes" id="UP000069443">
    <property type="component" value="Unassembled WGS sequence"/>
</dbReference>
<dbReference type="GO" id="GO:0003700">
    <property type="term" value="F:DNA-binding transcription factor activity"/>
    <property type="evidence" value="ECO:0007669"/>
    <property type="project" value="InterPro"/>
</dbReference>
<protein>
    <submittedName>
        <fullName evidence="2">Transcriptional regulator</fullName>
    </submittedName>
</protein>
<accession>A0A117I9R8</accession>
<reference evidence="3" key="1">
    <citation type="journal article" date="2016" name="Genome Announc.">
        <title>Draft Genome Sequences of Five Rapidly Growing Mycobacterium Species, M. thermoresistibile, M. fortuitum subsp. acetamidolyticum, M. canariasense, M. brisbanense, and M. novocastrense.</title>
        <authorList>
            <person name="Katahira K."/>
            <person name="Ogura Y."/>
            <person name="Gotoh Y."/>
            <person name="Hayashi T."/>
        </authorList>
    </citation>
    <scope>NUCLEOTIDE SEQUENCE [LARGE SCALE GENOMIC DNA]</scope>
    <source>
        <strain evidence="3">JCM15298</strain>
    </source>
</reference>
<dbReference type="InterPro" id="IPR039422">
    <property type="entry name" value="MarR/SlyA-like"/>
</dbReference>
<dbReference type="PROSITE" id="PS50995">
    <property type="entry name" value="HTH_MARR_2"/>
    <property type="match status" value="1"/>
</dbReference>
<dbReference type="EMBL" id="BCSY01000036">
    <property type="protein sequence ID" value="GAS95237.1"/>
    <property type="molecule type" value="Genomic_DNA"/>
</dbReference>
<dbReference type="Pfam" id="PF12802">
    <property type="entry name" value="MarR_2"/>
    <property type="match status" value="1"/>
</dbReference>
<dbReference type="InterPro" id="IPR036390">
    <property type="entry name" value="WH_DNA-bd_sf"/>
</dbReference>
<dbReference type="SMART" id="SM00347">
    <property type="entry name" value="HTH_MARR"/>
    <property type="match status" value="1"/>
</dbReference>
<dbReference type="SUPFAM" id="SSF46785">
    <property type="entry name" value="Winged helix' DNA-binding domain"/>
    <property type="match status" value="1"/>
</dbReference>
<proteinExistence type="predicted"/>
<dbReference type="GO" id="GO:0006950">
    <property type="term" value="P:response to stress"/>
    <property type="evidence" value="ECO:0007669"/>
    <property type="project" value="TreeGrafter"/>
</dbReference>
<evidence type="ECO:0000259" key="1">
    <source>
        <dbReference type="PROSITE" id="PS50995"/>
    </source>
</evidence>
<dbReference type="PANTHER" id="PTHR33164:SF43">
    <property type="entry name" value="HTH-TYPE TRANSCRIPTIONAL REPRESSOR YETL"/>
    <property type="match status" value="1"/>
</dbReference>
<dbReference type="STRING" id="228230.RMCC_2203"/>
<comment type="caution">
    <text evidence="2">The sequence shown here is derived from an EMBL/GenBank/DDBJ whole genome shotgun (WGS) entry which is preliminary data.</text>
</comment>
<name>A0A117I9R8_MYCCR</name>
<dbReference type="Gene3D" id="1.10.10.10">
    <property type="entry name" value="Winged helix-like DNA-binding domain superfamily/Winged helix DNA-binding domain"/>
    <property type="match status" value="1"/>
</dbReference>
<sequence>MICVNILDVGDTVDDLPLGYLLHRAATALRAEVMATVLEPLNLTFAQYLCLRLLSFQPGRSNAELAREANVSPQAMNMVVRGLQEIGLVSRPATVPAGRALPAELTREGVALLKRTDAGVRAAELKVLGHLGDRQRSELKRMLATVTE</sequence>
<dbReference type="PANTHER" id="PTHR33164">
    <property type="entry name" value="TRANSCRIPTIONAL REGULATOR, MARR FAMILY"/>
    <property type="match status" value="1"/>
</dbReference>
<keyword evidence="3" id="KW-1185">Reference proteome</keyword>
<dbReference type="AlphaFoldDB" id="A0A117I9R8"/>